<comment type="caution">
    <text evidence="2">The sequence shown here is derived from an EMBL/GenBank/DDBJ whole genome shotgun (WGS) entry which is preliminary data.</text>
</comment>
<organism evidence="2 3">
    <name type="scientific">Roseisolibacter agri</name>
    <dbReference type="NCBI Taxonomy" id="2014610"/>
    <lineage>
        <taxon>Bacteria</taxon>
        <taxon>Pseudomonadati</taxon>
        <taxon>Gemmatimonadota</taxon>
        <taxon>Gemmatimonadia</taxon>
        <taxon>Gemmatimonadales</taxon>
        <taxon>Gemmatimonadaceae</taxon>
        <taxon>Roseisolibacter</taxon>
    </lineage>
</organism>
<protein>
    <recommendedName>
        <fullName evidence="1">KTSC domain-containing protein</fullName>
    </recommendedName>
</protein>
<dbReference type="EMBL" id="BRXS01000002">
    <property type="protein sequence ID" value="GLC24732.1"/>
    <property type="molecule type" value="Genomic_DNA"/>
</dbReference>
<gene>
    <name evidence="2" type="ORF">rosag_12450</name>
</gene>
<reference evidence="2" key="1">
    <citation type="submission" date="2022-08" db="EMBL/GenBank/DDBJ databases">
        <title>Draft genome sequencing of Roseisolibacter agri AW1220.</title>
        <authorList>
            <person name="Tobiishi Y."/>
            <person name="Tonouchi A."/>
        </authorList>
    </citation>
    <scope>NUCLEOTIDE SEQUENCE</scope>
    <source>
        <strain evidence="2">AW1220</strain>
    </source>
</reference>
<dbReference type="AlphaFoldDB" id="A0AA37V252"/>
<proteinExistence type="predicted"/>
<dbReference type="Proteomes" id="UP001161325">
    <property type="component" value="Unassembled WGS sequence"/>
</dbReference>
<dbReference type="Pfam" id="PF13619">
    <property type="entry name" value="KTSC"/>
    <property type="match status" value="1"/>
</dbReference>
<evidence type="ECO:0000313" key="2">
    <source>
        <dbReference type="EMBL" id="GLC24732.1"/>
    </source>
</evidence>
<dbReference type="InterPro" id="IPR025309">
    <property type="entry name" value="KTSC_dom"/>
</dbReference>
<keyword evidence="3" id="KW-1185">Reference proteome</keyword>
<sequence length="74" mass="8367">MKRIPVESETLAAVGYDVVGALLEVEYKHGVVVQYQGVRAGVYWDLMRSDSLDAFDAYYAERLEHGTYPRIAVE</sequence>
<feature type="domain" description="KTSC" evidence="1">
    <location>
        <begin position="7"/>
        <end position="55"/>
    </location>
</feature>
<accession>A0AA37V252</accession>
<name>A0AA37V252_9BACT</name>
<dbReference type="RefSeq" id="WP_284349179.1">
    <property type="nucleotide sequence ID" value="NZ_BRXS01000002.1"/>
</dbReference>
<evidence type="ECO:0000313" key="3">
    <source>
        <dbReference type="Proteomes" id="UP001161325"/>
    </source>
</evidence>
<evidence type="ECO:0000259" key="1">
    <source>
        <dbReference type="Pfam" id="PF13619"/>
    </source>
</evidence>